<proteinExistence type="inferred from homology"/>
<evidence type="ECO:0000256" key="4">
    <source>
        <dbReference type="ARBA" id="ARBA00023143"/>
    </source>
</evidence>
<evidence type="ECO:0000256" key="5">
    <source>
        <dbReference type="RuleBase" id="RU362066"/>
    </source>
</evidence>
<dbReference type="GO" id="GO:0005576">
    <property type="term" value="C:extracellular region"/>
    <property type="evidence" value="ECO:0007669"/>
    <property type="project" value="UniProtKB-SubCell"/>
</dbReference>
<dbReference type="GO" id="GO:0009424">
    <property type="term" value="C:bacterial-type flagellum hook"/>
    <property type="evidence" value="ECO:0007669"/>
    <property type="project" value="UniProtKB-UniRule"/>
</dbReference>
<keyword evidence="3" id="KW-0175">Coiled coil</keyword>
<sequence length="577" mass="60094">MSSVSSTSSSTSDLLSSTYSTSSTTSSSTSSTSSSSSSSSIDWDSLIEEAVQAKLDKADTIDTKITANEAKISAYENLQSLLGDIQSAAQSLRAPSGTSNASDDAFLDRAAYLTAVGDVDTSSSVSVTVDSGSDIGTHDLQIVQLATTHKISGSAETSSTTDLGYSGVMSVGVVDGTAVDITIDSGMTLAEIAEAINNETDTTGVQATVLKVSSSSYKLVLSSSDTGKTIAASAVSGDDVLQSLGITDSSGDFANVLQASQSAIIKLDGIEITRESNDIDDVLDGATFHLYQTTPDDTSITVDIGVDVSAAKTAVQSLVDAYNAFRDYVVTQQTVTSSGTASSDAVLFGDGTLRTISSQVYDALNTTVNKESMALLGLTFDENNNLELDEDTLDNALLDDLDAVQQVLSFQMTSSSQDLLLLSRGTSSPADFTLDITTDSSGAITSASVDGNSSLFTVSGTRIIGAEGSAYEGFTFVYTGSASKSVDLSFSSGLAELLYNATTDAVDSSDGSLQTLIDNLESVDDTLQTKSDDIRSRAETYRTNLTNRYAKYQSAISQAESMQDYLTQLLATWNASS</sequence>
<dbReference type="InterPro" id="IPR010810">
    <property type="entry name" value="Flagellin_hook_IN_motif"/>
</dbReference>
<dbReference type="KEGG" id="paqt:E8L99_07260"/>
<keyword evidence="9" id="KW-0966">Cell projection</keyword>
<feature type="compositionally biased region" description="Low complexity" evidence="6">
    <location>
        <begin position="1"/>
        <end position="40"/>
    </location>
</feature>
<dbReference type="GO" id="GO:0071973">
    <property type="term" value="P:bacterial-type flagellum-dependent cell motility"/>
    <property type="evidence" value="ECO:0007669"/>
    <property type="project" value="TreeGrafter"/>
</dbReference>
<keyword evidence="10" id="KW-1185">Reference proteome</keyword>
<evidence type="ECO:0000313" key="10">
    <source>
        <dbReference type="Proteomes" id="UP000298588"/>
    </source>
</evidence>
<protein>
    <recommendedName>
        <fullName evidence="5">Flagellar hook-associated protein 2</fullName>
        <shortName evidence="5">HAP2</shortName>
    </recommendedName>
    <alternativeName>
        <fullName evidence="5">Flagellar cap protein</fullName>
    </alternativeName>
</protein>
<dbReference type="PANTHER" id="PTHR30288">
    <property type="entry name" value="FLAGELLAR CAP/ASSEMBLY PROTEIN FLID"/>
    <property type="match status" value="1"/>
</dbReference>
<feature type="region of interest" description="Disordered" evidence="6">
    <location>
        <begin position="1"/>
        <end position="41"/>
    </location>
</feature>
<reference evidence="9 10" key="1">
    <citation type="submission" date="2019-04" db="EMBL/GenBank/DDBJ databases">
        <title>Phreatobacter aquaticus sp. nov.</title>
        <authorList>
            <person name="Choi A."/>
            <person name="Baek K."/>
        </authorList>
    </citation>
    <scope>NUCLEOTIDE SEQUENCE [LARGE SCALE GENOMIC DNA]</scope>
    <source>
        <strain evidence="9 10">NMCR1094</strain>
    </source>
</reference>
<feature type="domain" description="Flagellar hook-associated protein 2 N-terminal" evidence="7">
    <location>
        <begin position="39"/>
        <end position="149"/>
    </location>
</feature>
<dbReference type="Pfam" id="PF07196">
    <property type="entry name" value="Flagellin_IN"/>
    <property type="match status" value="1"/>
</dbReference>
<accession>A0A4D7QC56</accession>
<dbReference type="Pfam" id="PF02465">
    <property type="entry name" value="FliD_N"/>
    <property type="match status" value="1"/>
</dbReference>
<feature type="domain" description="Flagellar hook-associated protein 2 C-terminal" evidence="8">
    <location>
        <begin position="261"/>
        <end position="560"/>
    </location>
</feature>
<evidence type="ECO:0000256" key="6">
    <source>
        <dbReference type="SAM" id="MobiDB-lite"/>
    </source>
</evidence>
<dbReference type="GO" id="GO:0007155">
    <property type="term" value="P:cell adhesion"/>
    <property type="evidence" value="ECO:0007669"/>
    <property type="project" value="InterPro"/>
</dbReference>
<dbReference type="Pfam" id="PF07195">
    <property type="entry name" value="FliD_C"/>
    <property type="match status" value="1"/>
</dbReference>
<dbReference type="Proteomes" id="UP000298588">
    <property type="component" value="Chromosome"/>
</dbReference>
<dbReference type="AlphaFoldDB" id="A0A4D7QC56"/>
<organism evidence="9 10">
    <name type="scientific">Phreatobacter aquaticus</name>
    <dbReference type="NCBI Taxonomy" id="2570229"/>
    <lineage>
        <taxon>Bacteria</taxon>
        <taxon>Pseudomonadati</taxon>
        <taxon>Pseudomonadota</taxon>
        <taxon>Alphaproteobacteria</taxon>
        <taxon>Hyphomicrobiales</taxon>
        <taxon>Phreatobacteraceae</taxon>
        <taxon>Phreatobacter</taxon>
    </lineage>
</organism>
<dbReference type="EMBL" id="CP039865">
    <property type="protein sequence ID" value="QCK85580.1"/>
    <property type="molecule type" value="Genomic_DNA"/>
</dbReference>
<evidence type="ECO:0000259" key="7">
    <source>
        <dbReference type="Pfam" id="PF02465"/>
    </source>
</evidence>
<keyword evidence="4 5" id="KW-0975">Bacterial flagellum</keyword>
<comment type="function">
    <text evidence="5">Required for morphogenesis and for the elongation of the flagellar filament by facilitating polymerization of the flagellin monomers at the tip of growing filament. Forms a capping structure, which prevents flagellin subunits (transported through the central channel of the flagellum) from leaking out without polymerization at the distal end.</text>
</comment>
<keyword evidence="5" id="KW-0964">Secreted</keyword>
<dbReference type="InterPro" id="IPR040026">
    <property type="entry name" value="FliD"/>
</dbReference>
<comment type="subunit">
    <text evidence="2 5">Homopentamer.</text>
</comment>
<name>A0A4D7QC56_9HYPH</name>
<dbReference type="InterPro" id="IPR003481">
    <property type="entry name" value="FliD_N"/>
</dbReference>
<keyword evidence="9" id="KW-0282">Flagellum</keyword>
<evidence type="ECO:0000259" key="8">
    <source>
        <dbReference type="Pfam" id="PF07195"/>
    </source>
</evidence>
<comment type="subcellular location">
    <subcellularLocation>
        <location evidence="5">Secreted</location>
    </subcellularLocation>
    <subcellularLocation>
        <location evidence="5">Bacterial flagellum</location>
    </subcellularLocation>
</comment>
<gene>
    <name evidence="9" type="ORF">E8L99_07260</name>
</gene>
<evidence type="ECO:0000256" key="2">
    <source>
        <dbReference type="ARBA" id="ARBA00011255"/>
    </source>
</evidence>
<evidence type="ECO:0000313" key="9">
    <source>
        <dbReference type="EMBL" id="QCK85580.1"/>
    </source>
</evidence>
<evidence type="ECO:0000256" key="1">
    <source>
        <dbReference type="ARBA" id="ARBA00009764"/>
    </source>
</evidence>
<comment type="similarity">
    <text evidence="1 5">Belongs to the FliD family.</text>
</comment>
<evidence type="ECO:0000256" key="3">
    <source>
        <dbReference type="ARBA" id="ARBA00023054"/>
    </source>
</evidence>
<dbReference type="RefSeq" id="WP_137098914.1">
    <property type="nucleotide sequence ID" value="NZ_CP039865.1"/>
</dbReference>
<keyword evidence="9" id="KW-0969">Cilium</keyword>
<dbReference type="GO" id="GO:0009421">
    <property type="term" value="C:bacterial-type flagellum filament cap"/>
    <property type="evidence" value="ECO:0007669"/>
    <property type="project" value="InterPro"/>
</dbReference>
<dbReference type="InterPro" id="IPR010809">
    <property type="entry name" value="FliD_C"/>
</dbReference>
<dbReference type="PANTHER" id="PTHR30288:SF0">
    <property type="entry name" value="FLAGELLAR HOOK-ASSOCIATED PROTEIN 2"/>
    <property type="match status" value="1"/>
</dbReference>
<dbReference type="OrthoDB" id="9812018at2"/>